<feature type="domain" description="Galectin" evidence="3">
    <location>
        <begin position="4"/>
        <end position="134"/>
    </location>
</feature>
<dbReference type="SUPFAM" id="SSF49899">
    <property type="entry name" value="Concanavalin A-like lectins/glucanases"/>
    <property type="match status" value="1"/>
</dbReference>
<dbReference type="InterPro" id="IPR044156">
    <property type="entry name" value="Galectin-like"/>
</dbReference>
<dbReference type="PANTHER" id="PTHR11346">
    <property type="entry name" value="GALECTIN"/>
    <property type="match status" value="1"/>
</dbReference>
<dbReference type="Gene3D" id="2.60.120.200">
    <property type="match status" value="1"/>
</dbReference>
<evidence type="ECO:0000256" key="1">
    <source>
        <dbReference type="ARBA" id="ARBA00022734"/>
    </source>
</evidence>
<sequence>MSAGMVMSNFSLKQGHCLELKGLIPKDAKSFAINLGKDSSNYVIHFNPRFDHHGDTNKIICNSKEENHWGKEQRENAFPFQQGAETTICFEYQADHLKVKLSDGKEFNFPIRMPLDTITFLTMDGIELKSFSLH</sequence>
<dbReference type="OMA" id="AEFQFPN"/>
<evidence type="ECO:0000259" key="3">
    <source>
        <dbReference type="PROSITE" id="PS51304"/>
    </source>
</evidence>
<reference evidence="5" key="1">
    <citation type="journal article" date="2016" name="Nature">
        <title>Genome evolution in the allotetraploid frog Xenopus laevis.</title>
        <authorList>
            <person name="Session A.M."/>
            <person name="Uno Y."/>
            <person name="Kwon T."/>
            <person name="Chapman J.A."/>
            <person name="Toyoda A."/>
            <person name="Takahashi S."/>
            <person name="Fukui A."/>
            <person name="Hikosaka A."/>
            <person name="Suzuki A."/>
            <person name="Kondo M."/>
            <person name="van Heeringen S.J."/>
            <person name="Quigley I."/>
            <person name="Heinz S."/>
            <person name="Ogino H."/>
            <person name="Ochi H."/>
            <person name="Hellsten U."/>
            <person name="Lyons J.B."/>
            <person name="Simakov O."/>
            <person name="Putnam N."/>
            <person name="Stites J."/>
            <person name="Kuroki Y."/>
            <person name="Tanaka T."/>
            <person name="Michiue T."/>
            <person name="Watanabe M."/>
            <person name="Bogdanovic O."/>
            <person name="Lister R."/>
            <person name="Georgiou G."/>
            <person name="Paranjpe S.S."/>
            <person name="van Kruijsbergen I."/>
            <person name="Shu S."/>
            <person name="Carlson J."/>
            <person name="Kinoshita T."/>
            <person name="Ohta Y."/>
            <person name="Mawaribuchi S."/>
            <person name="Jenkins J."/>
            <person name="Grimwood J."/>
            <person name="Schmutz J."/>
            <person name="Mitros T."/>
            <person name="Mozaffari S.V."/>
            <person name="Suzuki Y."/>
            <person name="Haramoto Y."/>
            <person name="Yamamoto T.S."/>
            <person name="Takagi C."/>
            <person name="Heald R."/>
            <person name="Miller K."/>
            <person name="Haudenschild C."/>
            <person name="Kitzman J."/>
            <person name="Nakayama T."/>
            <person name="Izutsu Y."/>
            <person name="Robert J."/>
            <person name="Fortriede J."/>
            <person name="Burns K."/>
            <person name="Lotay V."/>
            <person name="Karimi K."/>
            <person name="Yasuoka Y."/>
            <person name="Dichmann D.S."/>
            <person name="Flajnik M.F."/>
            <person name="Houston D.W."/>
            <person name="Shendure J."/>
            <person name="DuPasquier L."/>
            <person name="Vize P.D."/>
            <person name="Zorn A.M."/>
            <person name="Ito M."/>
            <person name="Marcotte E.M."/>
            <person name="Wallingford J.B."/>
            <person name="Ito Y."/>
            <person name="Asashima M."/>
            <person name="Ueno N."/>
            <person name="Matsuda Y."/>
            <person name="Veenstra G.J."/>
            <person name="Fujiyama A."/>
            <person name="Harland R.M."/>
            <person name="Taira M."/>
            <person name="Rokhsar D.S."/>
        </authorList>
    </citation>
    <scope>NUCLEOTIDE SEQUENCE [LARGE SCALE GENOMIC DNA]</scope>
    <source>
        <strain evidence="5">J</strain>
    </source>
</reference>
<organism evidence="4 5">
    <name type="scientific">Xenopus laevis</name>
    <name type="common">African clawed frog</name>
    <dbReference type="NCBI Taxonomy" id="8355"/>
    <lineage>
        <taxon>Eukaryota</taxon>
        <taxon>Metazoa</taxon>
        <taxon>Chordata</taxon>
        <taxon>Craniata</taxon>
        <taxon>Vertebrata</taxon>
        <taxon>Euteleostomi</taxon>
        <taxon>Amphibia</taxon>
        <taxon>Batrachia</taxon>
        <taxon>Anura</taxon>
        <taxon>Pipoidea</taxon>
        <taxon>Pipidae</taxon>
        <taxon>Xenopodinae</taxon>
        <taxon>Xenopus</taxon>
        <taxon>Xenopus</taxon>
    </lineage>
</organism>
<dbReference type="InterPro" id="IPR001079">
    <property type="entry name" value="Galectin_CRD"/>
</dbReference>
<dbReference type="CDD" id="cd00070">
    <property type="entry name" value="GLECT"/>
    <property type="match status" value="1"/>
</dbReference>
<dbReference type="PROSITE" id="PS51304">
    <property type="entry name" value="GALECTIN"/>
    <property type="match status" value="1"/>
</dbReference>
<dbReference type="GO" id="GO:0005615">
    <property type="term" value="C:extracellular space"/>
    <property type="evidence" value="ECO:0007669"/>
    <property type="project" value="TreeGrafter"/>
</dbReference>
<name>A0A974D177_XENLA</name>
<dbReference type="GO" id="GO:0030395">
    <property type="term" value="F:lactose binding"/>
    <property type="evidence" value="ECO:0007669"/>
    <property type="project" value="TreeGrafter"/>
</dbReference>
<gene>
    <name evidence="4" type="ORF">XELAEV_18025710mg</name>
</gene>
<keyword evidence="1 2" id="KW-0430">Lectin</keyword>
<dbReference type="SMART" id="SM00908">
    <property type="entry name" value="Gal-bind_lectin"/>
    <property type="match status" value="1"/>
</dbReference>
<evidence type="ECO:0000313" key="5">
    <source>
        <dbReference type="Proteomes" id="UP000694892"/>
    </source>
</evidence>
<dbReference type="PANTHER" id="PTHR11346:SF97">
    <property type="entry name" value="GALECTIN-1"/>
    <property type="match status" value="1"/>
</dbReference>
<protein>
    <recommendedName>
        <fullName evidence="2">Galectin</fullName>
    </recommendedName>
</protein>
<dbReference type="EMBL" id="CM004473">
    <property type="protein sequence ID" value="OCT83173.1"/>
    <property type="molecule type" value="Genomic_DNA"/>
</dbReference>
<evidence type="ECO:0000313" key="4">
    <source>
        <dbReference type="EMBL" id="OCT83173.1"/>
    </source>
</evidence>
<dbReference type="InterPro" id="IPR013320">
    <property type="entry name" value="ConA-like_dom_sf"/>
</dbReference>
<evidence type="ECO:0000256" key="2">
    <source>
        <dbReference type="RuleBase" id="RU102079"/>
    </source>
</evidence>
<dbReference type="FunFam" id="2.60.120.200:FF:000021">
    <property type="entry name" value="Galectin"/>
    <property type="match status" value="1"/>
</dbReference>
<dbReference type="AlphaFoldDB" id="A0A974D177"/>
<dbReference type="SMART" id="SM00276">
    <property type="entry name" value="GLECT"/>
    <property type="match status" value="1"/>
</dbReference>
<dbReference type="GO" id="GO:0043236">
    <property type="term" value="F:laminin binding"/>
    <property type="evidence" value="ECO:0007669"/>
    <property type="project" value="TreeGrafter"/>
</dbReference>
<dbReference type="Proteomes" id="UP000694892">
    <property type="component" value="Chromosome 4S"/>
</dbReference>
<dbReference type="Pfam" id="PF00337">
    <property type="entry name" value="Gal-bind_lectin"/>
    <property type="match status" value="1"/>
</dbReference>
<accession>A0A974D177</accession>
<proteinExistence type="predicted"/>